<dbReference type="Pfam" id="PF00884">
    <property type="entry name" value="Sulfatase"/>
    <property type="match status" value="1"/>
</dbReference>
<evidence type="ECO:0000256" key="3">
    <source>
        <dbReference type="ARBA" id="ARBA00022519"/>
    </source>
</evidence>
<feature type="domain" description="Phosphoethanolamine transferase N-terminal" evidence="10">
    <location>
        <begin position="76"/>
        <end position="225"/>
    </location>
</feature>
<protein>
    <submittedName>
        <fullName evidence="11">Phosphatidylethanolamine:Kdo2-lipid A phosphoethanolamine transferase</fullName>
    </submittedName>
</protein>
<keyword evidence="2" id="KW-1003">Cell membrane</keyword>
<dbReference type="InterPro" id="IPR040423">
    <property type="entry name" value="PEA_transferase"/>
</dbReference>
<evidence type="ECO:0000256" key="5">
    <source>
        <dbReference type="ARBA" id="ARBA00022692"/>
    </source>
</evidence>
<accession>A0A1K9ZUE6</accession>
<keyword evidence="4 11" id="KW-0808">Transferase</keyword>
<dbReference type="GO" id="GO:0005886">
    <property type="term" value="C:plasma membrane"/>
    <property type="evidence" value="ECO:0007669"/>
    <property type="project" value="UniProtKB-SubCell"/>
</dbReference>
<feature type="transmembrane region" description="Helical" evidence="8">
    <location>
        <begin position="35"/>
        <end position="53"/>
    </location>
</feature>
<dbReference type="InterPro" id="IPR017850">
    <property type="entry name" value="Alkaline_phosphatase_core_sf"/>
</dbReference>
<dbReference type="Proteomes" id="UP000183794">
    <property type="component" value="Unassembled WGS sequence"/>
</dbReference>
<keyword evidence="5 8" id="KW-0812">Transmembrane</keyword>
<dbReference type="PANTHER" id="PTHR30443:SF0">
    <property type="entry name" value="PHOSPHOETHANOLAMINE TRANSFERASE EPTA"/>
    <property type="match status" value="1"/>
</dbReference>
<keyword evidence="3" id="KW-0997">Cell inner membrane</keyword>
<dbReference type="RefSeq" id="WP_254796174.1">
    <property type="nucleotide sequence ID" value="NZ_FPLD01000061.1"/>
</dbReference>
<feature type="domain" description="Sulfatase N-terminal" evidence="9">
    <location>
        <begin position="253"/>
        <end position="541"/>
    </location>
</feature>
<dbReference type="SUPFAM" id="SSF53649">
    <property type="entry name" value="Alkaline phosphatase-like"/>
    <property type="match status" value="1"/>
</dbReference>
<keyword evidence="6 8" id="KW-1133">Transmembrane helix</keyword>
<organism evidence="11 12">
    <name type="scientific">Moritella viscosa</name>
    <dbReference type="NCBI Taxonomy" id="80854"/>
    <lineage>
        <taxon>Bacteria</taxon>
        <taxon>Pseudomonadati</taxon>
        <taxon>Pseudomonadota</taxon>
        <taxon>Gammaproteobacteria</taxon>
        <taxon>Alteromonadales</taxon>
        <taxon>Moritellaceae</taxon>
        <taxon>Moritella</taxon>
    </lineage>
</organism>
<dbReference type="EMBL" id="FPLD01000061">
    <property type="protein sequence ID" value="SGZ00389.1"/>
    <property type="molecule type" value="Genomic_DNA"/>
</dbReference>
<evidence type="ECO:0000256" key="8">
    <source>
        <dbReference type="SAM" id="Phobius"/>
    </source>
</evidence>
<proteinExistence type="predicted"/>
<evidence type="ECO:0000256" key="4">
    <source>
        <dbReference type="ARBA" id="ARBA00022679"/>
    </source>
</evidence>
<dbReference type="CDD" id="cd16017">
    <property type="entry name" value="LptA"/>
    <property type="match status" value="1"/>
</dbReference>
<dbReference type="AlphaFoldDB" id="A0A1K9ZUE6"/>
<dbReference type="Gene3D" id="3.40.720.10">
    <property type="entry name" value="Alkaline Phosphatase, subunit A"/>
    <property type="match status" value="1"/>
</dbReference>
<comment type="subcellular location">
    <subcellularLocation>
        <location evidence="1">Cell inner membrane</location>
        <topology evidence="1">Multi-pass membrane protein</topology>
    </subcellularLocation>
</comment>
<feature type="transmembrane region" description="Helical" evidence="8">
    <location>
        <begin position="175"/>
        <end position="196"/>
    </location>
</feature>
<feature type="transmembrane region" description="Helical" evidence="8">
    <location>
        <begin position="95"/>
        <end position="111"/>
    </location>
</feature>
<dbReference type="PANTHER" id="PTHR30443">
    <property type="entry name" value="INNER MEMBRANE PROTEIN"/>
    <property type="match status" value="1"/>
</dbReference>
<reference evidence="11 12" key="1">
    <citation type="submission" date="2016-11" db="EMBL/GenBank/DDBJ databases">
        <authorList>
            <person name="Jaros S."/>
            <person name="Januszkiewicz K."/>
            <person name="Wedrychowicz H."/>
        </authorList>
    </citation>
    <scope>NUCLEOTIDE SEQUENCE [LARGE SCALE GENOMIC DNA]</scope>
    <source>
        <strain evidence="11">NVI 5450</strain>
    </source>
</reference>
<evidence type="ECO:0000259" key="9">
    <source>
        <dbReference type="Pfam" id="PF00884"/>
    </source>
</evidence>
<evidence type="ECO:0000256" key="1">
    <source>
        <dbReference type="ARBA" id="ARBA00004429"/>
    </source>
</evidence>
<dbReference type="InterPro" id="IPR000917">
    <property type="entry name" value="Sulfatase_N"/>
</dbReference>
<evidence type="ECO:0000256" key="6">
    <source>
        <dbReference type="ARBA" id="ARBA00022989"/>
    </source>
</evidence>
<evidence type="ECO:0000313" key="11">
    <source>
        <dbReference type="EMBL" id="SGZ00389.1"/>
    </source>
</evidence>
<evidence type="ECO:0000259" key="10">
    <source>
        <dbReference type="Pfam" id="PF08019"/>
    </source>
</evidence>
<evidence type="ECO:0000256" key="2">
    <source>
        <dbReference type="ARBA" id="ARBA00022475"/>
    </source>
</evidence>
<dbReference type="GO" id="GO:0009244">
    <property type="term" value="P:lipopolysaccharide core region biosynthetic process"/>
    <property type="evidence" value="ECO:0007669"/>
    <property type="project" value="TreeGrafter"/>
</dbReference>
<dbReference type="InterPro" id="IPR012549">
    <property type="entry name" value="EptA-like_N"/>
</dbReference>
<keyword evidence="7 8" id="KW-0472">Membrane</keyword>
<dbReference type="Pfam" id="PF08019">
    <property type="entry name" value="EptA_B_N"/>
    <property type="match status" value="1"/>
</dbReference>
<sequence>MKNIFNAQHNRTFSNINISVKTLRNFRIDISMTKFLLLYSLYFGFVLNTPITSRLIEITADTSSWLFVYTAPVLLSCAFIIIFSLFAIPYFAKPFFIFVLVSSAAACYATSKYGVLFDYSMIENVIETNSSEMSSYVNLSSSSYLLFVGIIPAILIAFIRFNTQEPLLKRAFKRLILVISAILILLLIAACFYKSYASVGRNNSYLNKMIVPAHIFNSVKYLKKEVFTEKLAYKAQGTDAVLPAAVNGKPTLMVLIVGETARSMNIGYNGYTRNTNPYTQNMGIISFQDVSSCGTATAHSLPCMFSNLNRNNYDKNRANSQDNVLDVLTHAGIDTLWKDNDGGDKSVAKNIKKITIDASQYADVCNGSTCYDEAMLKSFDDEIANMKENKLIAMHMIGSHSPTYWLRYPQQKELFTPSCNQSDIENCSDEKIVNVYDNTIAYTDYVIAETIKKLQRYSADYNVALMYISDHGESLGEKGLYLHGTPYSFAPEEQTQVPFFMWLPQQYADAKGINKRCLMEKAKTETFSHDNLFHTLLGFYGVESNVINPRLDITASCRL</sequence>
<gene>
    <name evidence="11" type="ORF">NVI5450_2306</name>
</gene>
<evidence type="ECO:0000313" key="12">
    <source>
        <dbReference type="Proteomes" id="UP000183794"/>
    </source>
</evidence>
<feature type="transmembrane region" description="Helical" evidence="8">
    <location>
        <begin position="65"/>
        <end position="88"/>
    </location>
</feature>
<dbReference type="GO" id="GO:0016776">
    <property type="term" value="F:phosphotransferase activity, phosphate group as acceptor"/>
    <property type="evidence" value="ECO:0007669"/>
    <property type="project" value="TreeGrafter"/>
</dbReference>
<dbReference type="NCBIfam" id="NF028537">
    <property type="entry name" value="P_eth_NH2_trans"/>
    <property type="match status" value="1"/>
</dbReference>
<evidence type="ECO:0000256" key="7">
    <source>
        <dbReference type="ARBA" id="ARBA00023136"/>
    </source>
</evidence>
<dbReference type="InterPro" id="IPR058130">
    <property type="entry name" value="PEA_transf_C"/>
</dbReference>
<feature type="transmembrane region" description="Helical" evidence="8">
    <location>
        <begin position="144"/>
        <end position="163"/>
    </location>
</feature>
<name>A0A1K9ZUE6_9GAMM</name>